<dbReference type="Proteomes" id="UP000198405">
    <property type="component" value="Unassembled WGS sequence"/>
</dbReference>
<keyword evidence="1 4" id="KW-0489">Methyltransferase</keyword>
<keyword evidence="2 4" id="KW-0808">Transferase</keyword>
<dbReference type="PANTHER" id="PTHR10509">
    <property type="entry name" value="O-METHYLTRANSFERASE-RELATED"/>
    <property type="match status" value="1"/>
</dbReference>
<dbReference type="GO" id="GO:0008171">
    <property type="term" value="F:O-methyltransferase activity"/>
    <property type="evidence" value="ECO:0007669"/>
    <property type="project" value="InterPro"/>
</dbReference>
<dbReference type="PANTHER" id="PTHR10509:SF14">
    <property type="entry name" value="CAFFEOYL-COA O-METHYLTRANSFERASE 3-RELATED"/>
    <property type="match status" value="1"/>
</dbReference>
<name>A0A238Y9C6_9BACT</name>
<dbReference type="CDD" id="cd02440">
    <property type="entry name" value="AdoMet_MTases"/>
    <property type="match status" value="1"/>
</dbReference>
<evidence type="ECO:0000313" key="4">
    <source>
        <dbReference type="EMBL" id="SNR67184.1"/>
    </source>
</evidence>
<dbReference type="InterPro" id="IPR050362">
    <property type="entry name" value="Cation-dep_OMT"/>
</dbReference>
<reference evidence="5" key="1">
    <citation type="submission" date="2017-06" db="EMBL/GenBank/DDBJ databases">
        <authorList>
            <person name="Varghese N."/>
            <person name="Submissions S."/>
        </authorList>
    </citation>
    <scope>NUCLEOTIDE SEQUENCE [LARGE SCALE GENOMIC DNA]</scope>
    <source>
        <strain evidence="5">DSM 15668</strain>
    </source>
</reference>
<dbReference type="InterPro" id="IPR002935">
    <property type="entry name" value="SAM_O-MeTrfase"/>
</dbReference>
<keyword evidence="5" id="KW-1185">Reference proteome</keyword>
<dbReference type="SUPFAM" id="SSF53335">
    <property type="entry name" value="S-adenosyl-L-methionine-dependent methyltransferases"/>
    <property type="match status" value="1"/>
</dbReference>
<sequence>MEQQFLKNRWNNLSEIIPENVENFISIYNKREPLLIEIEEFAKKEKVPILLPSSANLLKLLCKLKQPRTILEIGTGIGYSTLSILYALNGNCELISVDFNRDRIEIASSFIKKSGFKATLIHNDAFNALRDFLAEGKTFDFIFIDSMKSEYPFFNYKIQALLKENGMAVFDNVLFRGYVCGVHPERYKRAVFLLKKFLKDVKTYPNFENSIIPVGDGLLITERKN</sequence>
<protein>
    <submittedName>
        <fullName evidence="4">Predicted O-methyltransferase YrrM</fullName>
    </submittedName>
</protein>
<evidence type="ECO:0000256" key="2">
    <source>
        <dbReference type="ARBA" id="ARBA00022679"/>
    </source>
</evidence>
<dbReference type="InterPro" id="IPR029063">
    <property type="entry name" value="SAM-dependent_MTases_sf"/>
</dbReference>
<evidence type="ECO:0000313" key="5">
    <source>
        <dbReference type="Proteomes" id="UP000198405"/>
    </source>
</evidence>
<organism evidence="4 5">
    <name type="scientific">Desulfurobacterium atlanticum</name>
    <dbReference type="NCBI Taxonomy" id="240169"/>
    <lineage>
        <taxon>Bacteria</taxon>
        <taxon>Pseudomonadati</taxon>
        <taxon>Aquificota</taxon>
        <taxon>Aquificia</taxon>
        <taxon>Desulfurobacteriales</taxon>
        <taxon>Desulfurobacteriaceae</taxon>
        <taxon>Desulfurobacterium</taxon>
    </lineage>
</organism>
<dbReference type="Gene3D" id="3.40.50.150">
    <property type="entry name" value="Vaccinia Virus protein VP39"/>
    <property type="match status" value="1"/>
</dbReference>
<dbReference type="GO" id="GO:0032259">
    <property type="term" value="P:methylation"/>
    <property type="evidence" value="ECO:0007669"/>
    <property type="project" value="UniProtKB-KW"/>
</dbReference>
<gene>
    <name evidence="4" type="ORF">SAMN06265340_102192</name>
</gene>
<dbReference type="RefSeq" id="WP_089322533.1">
    <property type="nucleotide sequence ID" value="NZ_FZOB01000002.1"/>
</dbReference>
<proteinExistence type="predicted"/>
<dbReference type="AlphaFoldDB" id="A0A238Y9C6"/>
<evidence type="ECO:0000256" key="3">
    <source>
        <dbReference type="ARBA" id="ARBA00022691"/>
    </source>
</evidence>
<dbReference type="EMBL" id="FZOB01000002">
    <property type="protein sequence ID" value="SNR67184.1"/>
    <property type="molecule type" value="Genomic_DNA"/>
</dbReference>
<accession>A0A238Y9C6</accession>
<dbReference type="GO" id="GO:0008757">
    <property type="term" value="F:S-adenosylmethionine-dependent methyltransferase activity"/>
    <property type="evidence" value="ECO:0007669"/>
    <property type="project" value="TreeGrafter"/>
</dbReference>
<keyword evidence="3" id="KW-0949">S-adenosyl-L-methionine</keyword>
<dbReference type="Pfam" id="PF01596">
    <property type="entry name" value="Methyltransf_3"/>
    <property type="match status" value="1"/>
</dbReference>
<dbReference type="PROSITE" id="PS51682">
    <property type="entry name" value="SAM_OMT_I"/>
    <property type="match status" value="1"/>
</dbReference>
<evidence type="ECO:0000256" key="1">
    <source>
        <dbReference type="ARBA" id="ARBA00022603"/>
    </source>
</evidence>
<dbReference type="OrthoDB" id="9799672at2"/>